<organism evidence="1 2">
    <name type="scientific">Stylosanthes scabra</name>
    <dbReference type="NCBI Taxonomy" id="79078"/>
    <lineage>
        <taxon>Eukaryota</taxon>
        <taxon>Viridiplantae</taxon>
        <taxon>Streptophyta</taxon>
        <taxon>Embryophyta</taxon>
        <taxon>Tracheophyta</taxon>
        <taxon>Spermatophyta</taxon>
        <taxon>Magnoliopsida</taxon>
        <taxon>eudicotyledons</taxon>
        <taxon>Gunneridae</taxon>
        <taxon>Pentapetalae</taxon>
        <taxon>rosids</taxon>
        <taxon>fabids</taxon>
        <taxon>Fabales</taxon>
        <taxon>Fabaceae</taxon>
        <taxon>Papilionoideae</taxon>
        <taxon>50 kb inversion clade</taxon>
        <taxon>dalbergioids sensu lato</taxon>
        <taxon>Dalbergieae</taxon>
        <taxon>Pterocarpus clade</taxon>
        <taxon>Stylosanthes</taxon>
    </lineage>
</organism>
<protein>
    <recommendedName>
        <fullName evidence="3">RNase H type-1 domain-containing protein</fullName>
    </recommendedName>
</protein>
<keyword evidence="2" id="KW-1185">Reference proteome</keyword>
<accession>A0ABU6QKF9</accession>
<dbReference type="Proteomes" id="UP001341840">
    <property type="component" value="Unassembled WGS sequence"/>
</dbReference>
<sequence>MNNDIFCPNESWSSGKILGLCRNSGKEFSSICSSSLPSLFTGLCSYWISPTPCFVKVNCDGSLFPHCNIAGFGCVLRDCHGNWIRGCSGSINETIVLRCEFFGIWHVSKIHDLRNRSWNLSFRLIDRLANGVTDFLAKHAFVTEHSLIEWATPPFDAAFIVNQELSP</sequence>
<evidence type="ECO:0000313" key="1">
    <source>
        <dbReference type="EMBL" id="MED6112358.1"/>
    </source>
</evidence>
<proteinExistence type="predicted"/>
<comment type="caution">
    <text evidence="1">The sequence shown here is derived from an EMBL/GenBank/DDBJ whole genome shotgun (WGS) entry which is preliminary data.</text>
</comment>
<evidence type="ECO:0000313" key="2">
    <source>
        <dbReference type="Proteomes" id="UP001341840"/>
    </source>
</evidence>
<gene>
    <name evidence="1" type="ORF">PIB30_060961</name>
</gene>
<dbReference type="EMBL" id="JASCZI010000546">
    <property type="protein sequence ID" value="MED6112358.1"/>
    <property type="molecule type" value="Genomic_DNA"/>
</dbReference>
<name>A0ABU6QKF9_9FABA</name>
<dbReference type="PANTHER" id="PTHR47723">
    <property type="entry name" value="OS05G0353850 PROTEIN"/>
    <property type="match status" value="1"/>
</dbReference>
<dbReference type="InterPro" id="IPR053151">
    <property type="entry name" value="RNase_H-like"/>
</dbReference>
<evidence type="ECO:0008006" key="3">
    <source>
        <dbReference type="Google" id="ProtNLM"/>
    </source>
</evidence>
<dbReference type="PANTHER" id="PTHR47723:SF19">
    <property type="entry name" value="POLYNUCLEOTIDYL TRANSFERASE, RIBONUCLEASE H-LIKE SUPERFAMILY PROTEIN"/>
    <property type="match status" value="1"/>
</dbReference>
<reference evidence="1 2" key="1">
    <citation type="journal article" date="2023" name="Plants (Basel)">
        <title>Bridging the Gap: Combining Genomics and Transcriptomics Approaches to Understand Stylosanthes scabra, an Orphan Legume from the Brazilian Caatinga.</title>
        <authorList>
            <person name="Ferreira-Neto J.R.C."/>
            <person name="da Silva M.D."/>
            <person name="Binneck E."/>
            <person name="de Melo N.F."/>
            <person name="da Silva R.H."/>
            <person name="de Melo A.L.T.M."/>
            <person name="Pandolfi V."/>
            <person name="Bustamante F.O."/>
            <person name="Brasileiro-Vidal A.C."/>
            <person name="Benko-Iseppon A.M."/>
        </authorList>
    </citation>
    <scope>NUCLEOTIDE SEQUENCE [LARGE SCALE GENOMIC DNA]</scope>
    <source>
        <tissue evidence="1">Leaves</tissue>
    </source>
</reference>